<dbReference type="CDD" id="cd06170">
    <property type="entry name" value="LuxR_C_like"/>
    <property type="match status" value="1"/>
</dbReference>
<dbReference type="PRINTS" id="PR00038">
    <property type="entry name" value="HTHLUXR"/>
</dbReference>
<dbReference type="EMBL" id="JAYGGQ010000024">
    <property type="protein sequence ID" value="MEA5457239.1"/>
    <property type="molecule type" value="Genomic_DNA"/>
</dbReference>
<dbReference type="InterPro" id="IPR011990">
    <property type="entry name" value="TPR-like_helical_dom_sf"/>
</dbReference>
<dbReference type="Gene3D" id="1.10.10.10">
    <property type="entry name" value="Winged helix-like DNA-binding domain superfamily/Winged helix DNA-binding domain"/>
    <property type="match status" value="1"/>
</dbReference>
<name>A0ABU5TC24_9MICC</name>
<feature type="domain" description="HTH luxR-type" evidence="1">
    <location>
        <begin position="673"/>
        <end position="738"/>
    </location>
</feature>
<gene>
    <name evidence="2" type="ORF">SPF06_21165</name>
</gene>
<dbReference type="SUPFAM" id="SSF48452">
    <property type="entry name" value="TPR-like"/>
    <property type="match status" value="1"/>
</dbReference>
<proteinExistence type="predicted"/>
<comment type="caution">
    <text evidence="2">The sequence shown here is derived from an EMBL/GenBank/DDBJ whole genome shotgun (WGS) entry which is preliminary data.</text>
</comment>
<evidence type="ECO:0000259" key="1">
    <source>
        <dbReference type="PROSITE" id="PS50043"/>
    </source>
</evidence>
<dbReference type="Gene3D" id="1.25.40.10">
    <property type="entry name" value="Tetratricopeptide repeat domain"/>
    <property type="match status" value="1"/>
</dbReference>
<dbReference type="InterPro" id="IPR058852">
    <property type="entry name" value="HTH_77"/>
</dbReference>
<dbReference type="PANTHER" id="PTHR47691:SF3">
    <property type="entry name" value="HTH-TYPE TRANSCRIPTIONAL REGULATOR RV0890C-RELATED"/>
    <property type="match status" value="1"/>
</dbReference>
<dbReference type="Pfam" id="PF00196">
    <property type="entry name" value="GerE"/>
    <property type="match status" value="1"/>
</dbReference>
<dbReference type="InterPro" id="IPR036388">
    <property type="entry name" value="WH-like_DNA-bd_sf"/>
</dbReference>
<dbReference type="PANTHER" id="PTHR47691">
    <property type="entry name" value="REGULATOR-RELATED"/>
    <property type="match status" value="1"/>
</dbReference>
<evidence type="ECO:0000313" key="3">
    <source>
        <dbReference type="Proteomes" id="UP001304769"/>
    </source>
</evidence>
<dbReference type="InterPro" id="IPR027417">
    <property type="entry name" value="P-loop_NTPase"/>
</dbReference>
<dbReference type="Gene3D" id="3.40.50.300">
    <property type="entry name" value="P-loop containing nucleotide triphosphate hydrolases"/>
    <property type="match status" value="1"/>
</dbReference>
<dbReference type="Pfam" id="PF25872">
    <property type="entry name" value="HTH_77"/>
    <property type="match status" value="1"/>
</dbReference>
<accession>A0ABU5TC24</accession>
<dbReference type="Proteomes" id="UP001304769">
    <property type="component" value="Unassembled WGS sequence"/>
</dbReference>
<reference evidence="2 3" key="1">
    <citation type="submission" date="2023-12" db="EMBL/GenBank/DDBJ databases">
        <title>Sinomonas terricola sp. nov, isolated from litchi orchard soil in Guangdong, PR China.</title>
        <authorList>
            <person name="Jiaxin W."/>
            <person name="Yang Z."/>
            <person name="Honghui Z."/>
        </authorList>
    </citation>
    <scope>NUCLEOTIDE SEQUENCE [LARGE SCALE GENOMIC DNA]</scope>
    <source>
        <strain evidence="2 3">JGH33</strain>
    </source>
</reference>
<dbReference type="InterPro" id="IPR016032">
    <property type="entry name" value="Sig_transdc_resp-reg_C-effctor"/>
</dbReference>
<dbReference type="SUPFAM" id="SSF52540">
    <property type="entry name" value="P-loop containing nucleoside triphosphate hydrolases"/>
    <property type="match status" value="1"/>
</dbReference>
<organism evidence="2 3">
    <name type="scientific">Sinomonas terricola</name>
    <dbReference type="NCBI Taxonomy" id="3110330"/>
    <lineage>
        <taxon>Bacteria</taxon>
        <taxon>Bacillati</taxon>
        <taxon>Actinomycetota</taxon>
        <taxon>Actinomycetes</taxon>
        <taxon>Micrococcales</taxon>
        <taxon>Micrococcaceae</taxon>
        <taxon>Sinomonas</taxon>
    </lineage>
</organism>
<keyword evidence="3" id="KW-1185">Reference proteome</keyword>
<dbReference type="PROSITE" id="PS50043">
    <property type="entry name" value="HTH_LUXR_2"/>
    <property type="match status" value="1"/>
</dbReference>
<evidence type="ECO:0000313" key="2">
    <source>
        <dbReference type="EMBL" id="MEA5457239.1"/>
    </source>
</evidence>
<dbReference type="PROSITE" id="PS00622">
    <property type="entry name" value="HTH_LUXR_1"/>
    <property type="match status" value="1"/>
</dbReference>
<dbReference type="SUPFAM" id="SSF46894">
    <property type="entry name" value="C-terminal effector domain of the bipartite response regulators"/>
    <property type="match status" value="1"/>
</dbReference>
<dbReference type="SMART" id="SM00421">
    <property type="entry name" value="HTH_LUXR"/>
    <property type="match status" value="1"/>
</dbReference>
<protein>
    <submittedName>
        <fullName evidence="2">LuxR C-terminal-related transcriptional regulator</fullName>
    </submittedName>
</protein>
<dbReference type="InterPro" id="IPR000792">
    <property type="entry name" value="Tscrpt_reg_LuxR_C"/>
</dbReference>
<sequence length="741" mass="78776">MARETLPTAPMTRASGRLPASVSSFIGRTAELSAVSDALASNRLVTLAGPGGVGKTRVALVAVRAVGERLGHPVFIDLTRIPEGAPVALAVAEAVGLRLVEKDEAIDALHWWLDTGKPVLLVLDNAEHVIDEAAALVAELLEGAADCRVLVTSRQPLHIAGEHIVPVGPMLEEDAETLFWERALAVRPTLSNTLESRSASRELCARLDRLPLAVELAAARMSVMSPAEMLPLLERRLPALGSGSVTGPARHRSLRACIAASVDALSEHERAAFEACAVFAAPFDARAAAAVARASLEDLEDLVSRSLLQPSVDPMGHTAFRLLESLREFAREGLEAAGRLEEVQRRHLAWIGTEFGADRALSVMEHSRNAESVDRLPDLRAALDFAVVAAPAEGLRLMGATRELWFRNAQDEGTSRSLELLSRHPDPDEARAAGLIAASVCHTSRQETVAGNRLAVEALGLVDRNSPAAAAAHYFRAIAQCLAKDTDGSAESCRTALDVYTKLGDAAGRGRSVGILGMASVWAHRNVEAIGILDEALALAKDAEDFWAQGQILTYLGIAESNLGRAAVGRMRLLEGIDAFTRVRDIAIRAVALARLAALTVRRDPGAAARAAAATTRREGAGGRFHEIALADLAEVRSAGELLLGPHGFSEAWESGEKLSFAEAAAELRGVRGGPEPDELTPRELEVAELVRRGLGNASIARQLSLSARTVENHVAHAMLKLGLHSRAALAVWAAERGKTE</sequence>
<dbReference type="RefSeq" id="WP_323281150.1">
    <property type="nucleotide sequence ID" value="NZ_JAYGGQ010000024.1"/>
</dbReference>